<dbReference type="AlphaFoldDB" id="A0A411PI60"/>
<dbReference type="RefSeq" id="WP_130600248.1">
    <property type="nucleotide sequence ID" value="NZ_CP036200.1"/>
</dbReference>
<evidence type="ECO:0000313" key="8">
    <source>
        <dbReference type="Proteomes" id="UP000291106"/>
    </source>
</evidence>
<dbReference type="PANTHER" id="PTHR21392">
    <property type="entry name" value="TRNA-URIDINE AMINOCARBOXYPROPYLTRANSFERASE 2"/>
    <property type="match status" value="1"/>
</dbReference>
<dbReference type="OrthoDB" id="268835at2"/>
<feature type="domain" description="DTW" evidence="6">
    <location>
        <begin position="3"/>
        <end position="190"/>
    </location>
</feature>
<reference evidence="7 8" key="1">
    <citation type="submission" date="2019-02" db="EMBL/GenBank/DDBJ databases">
        <title>Shewanella sp. D4-2 isolated from Dokdo Island.</title>
        <authorList>
            <person name="Baek K."/>
        </authorList>
    </citation>
    <scope>NUCLEOTIDE SEQUENCE [LARGE SCALE GENOMIC DNA]</scope>
    <source>
        <strain evidence="7 8">D4-2</strain>
    </source>
</reference>
<name>A0A411PI60_9GAMM</name>
<sequence>MTKRAICPNCLYPQSACICAAIKKMTAQTEVIVMQHPSETKHAKNSVRLMQLVMPKLRVEVGENQQDFVELRAYLSEQSKPIYLLYPNDNSQSAAEANAPKDCILLLLDGTWKKAYRMLQLNPWLLELSALHLDVANASKYTIRKAKREDSLSTLEATAIMLNELDRQLDTQPLFAALEAMVQHRLQAMPKDVQQRYQTK</sequence>
<protein>
    <recommendedName>
        <fullName evidence="1">tRNA-uridine aminocarboxypropyltransferase</fullName>
        <ecNumber evidence="1">2.5.1.25</ecNumber>
    </recommendedName>
</protein>
<proteinExistence type="inferred from homology"/>
<dbReference type="InterPro" id="IPR005636">
    <property type="entry name" value="DTW"/>
</dbReference>
<dbReference type="EC" id="2.5.1.25" evidence="1"/>
<dbReference type="InterPro" id="IPR039262">
    <property type="entry name" value="DTWD2/TAPT"/>
</dbReference>
<evidence type="ECO:0000256" key="4">
    <source>
        <dbReference type="ARBA" id="ARBA00022694"/>
    </source>
</evidence>
<evidence type="ECO:0000256" key="3">
    <source>
        <dbReference type="ARBA" id="ARBA00022691"/>
    </source>
</evidence>
<gene>
    <name evidence="7" type="ORF">EXU30_11685</name>
</gene>
<comment type="similarity">
    <text evidence="5">Belongs to the TDD superfamily. DTWD2 family.</text>
</comment>
<dbReference type="GO" id="GO:0016432">
    <property type="term" value="F:tRNA-uridine aminocarboxypropyltransferase activity"/>
    <property type="evidence" value="ECO:0007669"/>
    <property type="project" value="UniProtKB-EC"/>
</dbReference>
<dbReference type="KEGG" id="smai:EXU30_11685"/>
<keyword evidence="4" id="KW-0819">tRNA processing</keyword>
<evidence type="ECO:0000313" key="7">
    <source>
        <dbReference type="EMBL" id="QBF83287.1"/>
    </source>
</evidence>
<evidence type="ECO:0000256" key="1">
    <source>
        <dbReference type="ARBA" id="ARBA00012386"/>
    </source>
</evidence>
<evidence type="ECO:0000256" key="2">
    <source>
        <dbReference type="ARBA" id="ARBA00022679"/>
    </source>
</evidence>
<keyword evidence="8" id="KW-1185">Reference proteome</keyword>
<organism evidence="7 8">
    <name type="scientific">Shewanella maritima</name>
    <dbReference type="NCBI Taxonomy" id="2520507"/>
    <lineage>
        <taxon>Bacteria</taxon>
        <taxon>Pseudomonadati</taxon>
        <taxon>Pseudomonadota</taxon>
        <taxon>Gammaproteobacteria</taxon>
        <taxon>Alteromonadales</taxon>
        <taxon>Shewanellaceae</taxon>
        <taxon>Shewanella</taxon>
    </lineage>
</organism>
<dbReference type="Proteomes" id="UP000291106">
    <property type="component" value="Chromosome"/>
</dbReference>
<evidence type="ECO:0000256" key="5">
    <source>
        <dbReference type="ARBA" id="ARBA00034489"/>
    </source>
</evidence>
<dbReference type="EMBL" id="CP036200">
    <property type="protein sequence ID" value="QBF83287.1"/>
    <property type="molecule type" value="Genomic_DNA"/>
</dbReference>
<dbReference type="SMART" id="SM01144">
    <property type="entry name" value="DTW"/>
    <property type="match status" value="1"/>
</dbReference>
<dbReference type="GO" id="GO:0008033">
    <property type="term" value="P:tRNA processing"/>
    <property type="evidence" value="ECO:0007669"/>
    <property type="project" value="UniProtKB-KW"/>
</dbReference>
<keyword evidence="3" id="KW-0949">S-adenosyl-L-methionine</keyword>
<evidence type="ECO:0000259" key="6">
    <source>
        <dbReference type="SMART" id="SM01144"/>
    </source>
</evidence>
<keyword evidence="2" id="KW-0808">Transferase</keyword>
<dbReference type="PANTHER" id="PTHR21392:SF0">
    <property type="entry name" value="TRNA-URIDINE AMINOCARBOXYPROPYLTRANSFERASE 2"/>
    <property type="match status" value="1"/>
</dbReference>
<accession>A0A411PI60</accession>
<dbReference type="Pfam" id="PF03942">
    <property type="entry name" value="DTW"/>
    <property type="match status" value="1"/>
</dbReference>